<keyword evidence="1" id="KW-0677">Repeat</keyword>
<feature type="compositionally biased region" description="Polar residues" evidence="4">
    <location>
        <begin position="850"/>
        <end position="866"/>
    </location>
</feature>
<proteinExistence type="predicted"/>
<dbReference type="CDD" id="cd00590">
    <property type="entry name" value="RRM_SF"/>
    <property type="match status" value="1"/>
</dbReference>
<keyword evidence="7" id="KW-1185">Reference proteome</keyword>
<name>A0A9W8MWV5_9AGAR</name>
<dbReference type="AlphaFoldDB" id="A0A9W8MWV5"/>
<dbReference type="Proteomes" id="UP001148786">
    <property type="component" value="Unassembled WGS sequence"/>
</dbReference>
<feature type="region of interest" description="Disordered" evidence="4">
    <location>
        <begin position="801"/>
        <end position="883"/>
    </location>
</feature>
<feature type="domain" description="RRM" evidence="5">
    <location>
        <begin position="53"/>
        <end position="135"/>
    </location>
</feature>
<dbReference type="GO" id="GO:0003723">
    <property type="term" value="F:RNA binding"/>
    <property type="evidence" value="ECO:0007669"/>
    <property type="project" value="UniProtKB-UniRule"/>
</dbReference>
<feature type="compositionally biased region" description="Polar residues" evidence="4">
    <location>
        <begin position="924"/>
        <end position="943"/>
    </location>
</feature>
<dbReference type="EMBL" id="JANKHO010000324">
    <property type="protein sequence ID" value="KAJ3511484.1"/>
    <property type="molecule type" value="Genomic_DNA"/>
</dbReference>
<feature type="compositionally biased region" description="Basic and acidic residues" evidence="4">
    <location>
        <begin position="404"/>
        <end position="423"/>
    </location>
</feature>
<sequence>MLTVQNRSWAVHSDQVSPLPYPPSQGVSPEDAFPPADTTMTMKAKDDKLPHDASVFVGSLPSNIDQGDLTRMLMEHLSEHTQIKNIKVVRDSKGGVCAFVQCENASSATALIQTLHSSAPKPFLGRILRYEPARAFRTLLISYRTPTHLARSVGPNESNLVSFASQEVELEVPNSMRIWKHRNSRFHSILYNSEASQAEQHHETVDSDGLESTIFLDSMKYDGETLHKLASYFGPLETFCVLPVESCDDAAEDVEKADPDYALYPAPHNARRSPGMATACWEVKWEHRDDCFNYSGARHWAPEAGTPFSKFSGSLSHTEEGIAAATISQKPWSSEDQETQDEDQYARDFDSSDTVDVGAQELYIPQTPALDTSSITPLTPGSQFPLTPTTSGFDTSQELTTKSFGEDDHNVTEPRDPRSQREIDPTTLFVGGLEMFGPGAWDEEKVRKFFSRFGGLESVKVVRPLNACAAFAFVKFDNAESPARAVYEEVIYLTIDATTSLLIPQQHNRVYEGRAMRVQLRDCNPPKNIWKYGRPRGKFHQNHHGPQRRFNFRPPYDGQERGLFRLPTAGLGGNATMANSSDASNIQLSSLASALPSYEGSERNASPRGSETVIAHSSASDATKSSSNDPEAEQYREWYDEPVSPVHTPAPSTLGSSVSAAGVQFPAQTYPYLPNGPYFPPPPWMHPYMHQAPYQVPYYTGYPMYSPSVPPPQQITQPSSPPSSDTGGPATVAPHVWPAMGMYGSYVPYAVVSPRPQMAEQGLVPPMATQAPLMPTGFIQNEQGTLIPVYQPEALDQYMAGSGGTPASLPNTRDANTQRWVPFNGRPYDLGSIQPSTPHTIPNPDRPKNIETSSAPPQRFPESQKSPVPFRGPDGNLNTLPSPLYRRQGARRECQPNYNAVRNNNNHPWTFNSRPRRPFVQQFGAPQTSDQRGEAQSGNHWER</sequence>
<dbReference type="Gene3D" id="3.30.70.330">
    <property type="match status" value="2"/>
</dbReference>
<evidence type="ECO:0000313" key="7">
    <source>
        <dbReference type="Proteomes" id="UP001148786"/>
    </source>
</evidence>
<evidence type="ECO:0000313" key="6">
    <source>
        <dbReference type="EMBL" id="KAJ3511484.1"/>
    </source>
</evidence>
<keyword evidence="2 3" id="KW-0694">RNA-binding</keyword>
<feature type="domain" description="RRM" evidence="5">
    <location>
        <begin position="426"/>
        <end position="523"/>
    </location>
</feature>
<dbReference type="InterPro" id="IPR035979">
    <property type="entry name" value="RBD_domain_sf"/>
</dbReference>
<feature type="region of interest" description="Disordered" evidence="4">
    <location>
        <begin position="326"/>
        <end position="352"/>
    </location>
</feature>
<feature type="region of interest" description="Disordered" evidence="4">
    <location>
        <begin position="709"/>
        <end position="731"/>
    </location>
</feature>
<feature type="region of interest" description="Disordered" evidence="4">
    <location>
        <begin position="1"/>
        <end position="32"/>
    </location>
</feature>
<accession>A0A9W8MWV5</accession>
<feature type="compositionally biased region" description="Low complexity" evidence="4">
    <location>
        <begin position="615"/>
        <end position="627"/>
    </location>
</feature>
<dbReference type="PANTHER" id="PTHR24012">
    <property type="entry name" value="RNA BINDING PROTEIN"/>
    <property type="match status" value="1"/>
</dbReference>
<dbReference type="PROSITE" id="PS50102">
    <property type="entry name" value="RRM"/>
    <property type="match status" value="2"/>
</dbReference>
<comment type="caution">
    <text evidence="6">The sequence shown here is derived from an EMBL/GenBank/DDBJ whole genome shotgun (WGS) entry which is preliminary data.</text>
</comment>
<dbReference type="SMART" id="SM00360">
    <property type="entry name" value="RRM"/>
    <property type="match status" value="2"/>
</dbReference>
<dbReference type="OrthoDB" id="410044at2759"/>
<dbReference type="Pfam" id="PF00076">
    <property type="entry name" value="RRM_1"/>
    <property type="match status" value="2"/>
</dbReference>
<feature type="region of interest" description="Disordered" evidence="4">
    <location>
        <begin position="897"/>
        <end position="943"/>
    </location>
</feature>
<evidence type="ECO:0000256" key="2">
    <source>
        <dbReference type="ARBA" id="ARBA00022884"/>
    </source>
</evidence>
<dbReference type="InterPro" id="IPR012677">
    <property type="entry name" value="Nucleotide-bd_a/b_plait_sf"/>
</dbReference>
<feature type="compositionally biased region" description="Polar residues" evidence="4">
    <location>
        <begin position="897"/>
        <end position="913"/>
    </location>
</feature>
<feature type="compositionally biased region" description="Polar residues" evidence="4">
    <location>
        <begin position="808"/>
        <end position="819"/>
    </location>
</feature>
<dbReference type="InterPro" id="IPR000504">
    <property type="entry name" value="RRM_dom"/>
</dbReference>
<feature type="region of interest" description="Disordered" evidence="4">
    <location>
        <begin position="598"/>
        <end position="633"/>
    </location>
</feature>
<evidence type="ECO:0000256" key="4">
    <source>
        <dbReference type="SAM" id="MobiDB-lite"/>
    </source>
</evidence>
<feature type="region of interest" description="Disordered" evidence="4">
    <location>
        <begin position="365"/>
        <end position="423"/>
    </location>
</feature>
<feature type="compositionally biased region" description="Polar residues" evidence="4">
    <location>
        <begin position="369"/>
        <end position="403"/>
    </location>
</feature>
<protein>
    <recommendedName>
        <fullName evidence="5">RRM domain-containing protein</fullName>
    </recommendedName>
</protein>
<reference evidence="6" key="1">
    <citation type="submission" date="2022-07" db="EMBL/GenBank/DDBJ databases">
        <title>Genome Sequence of Agrocybe chaxingu.</title>
        <authorList>
            <person name="Buettner E."/>
        </authorList>
    </citation>
    <scope>NUCLEOTIDE SEQUENCE</scope>
    <source>
        <strain evidence="6">MP-N11</strain>
    </source>
</reference>
<gene>
    <name evidence="6" type="ORF">NLJ89_g4071</name>
</gene>
<dbReference type="SUPFAM" id="SSF54928">
    <property type="entry name" value="RNA-binding domain, RBD"/>
    <property type="match status" value="1"/>
</dbReference>
<feature type="compositionally biased region" description="Low complexity" evidence="4">
    <location>
        <begin position="714"/>
        <end position="724"/>
    </location>
</feature>
<organism evidence="6 7">
    <name type="scientific">Agrocybe chaxingu</name>
    <dbReference type="NCBI Taxonomy" id="84603"/>
    <lineage>
        <taxon>Eukaryota</taxon>
        <taxon>Fungi</taxon>
        <taxon>Dikarya</taxon>
        <taxon>Basidiomycota</taxon>
        <taxon>Agaricomycotina</taxon>
        <taxon>Agaricomycetes</taxon>
        <taxon>Agaricomycetidae</taxon>
        <taxon>Agaricales</taxon>
        <taxon>Agaricineae</taxon>
        <taxon>Strophariaceae</taxon>
        <taxon>Agrocybe</taxon>
    </lineage>
</organism>
<evidence type="ECO:0000259" key="5">
    <source>
        <dbReference type="PROSITE" id="PS50102"/>
    </source>
</evidence>
<evidence type="ECO:0000256" key="3">
    <source>
        <dbReference type="PROSITE-ProRule" id="PRU00176"/>
    </source>
</evidence>
<evidence type="ECO:0000256" key="1">
    <source>
        <dbReference type="ARBA" id="ARBA00022737"/>
    </source>
</evidence>